<name>A0A495V4E7_9GAMM</name>
<keyword evidence="3" id="KW-1185">Reference proteome</keyword>
<protein>
    <submittedName>
        <fullName evidence="2">Uncharacterized protein</fullName>
    </submittedName>
</protein>
<proteinExistence type="predicted"/>
<dbReference type="AlphaFoldDB" id="A0A495V4E7"/>
<evidence type="ECO:0000256" key="1">
    <source>
        <dbReference type="SAM" id="MobiDB-lite"/>
    </source>
</evidence>
<evidence type="ECO:0000313" key="3">
    <source>
        <dbReference type="Proteomes" id="UP000274556"/>
    </source>
</evidence>
<evidence type="ECO:0000313" key="2">
    <source>
        <dbReference type="EMBL" id="RKT44174.1"/>
    </source>
</evidence>
<dbReference type="EMBL" id="RBXL01000001">
    <property type="protein sequence ID" value="RKT44174.1"/>
    <property type="molecule type" value="Genomic_DNA"/>
</dbReference>
<gene>
    <name evidence="2" type="ORF">BDD21_1551</name>
</gene>
<sequence>MGRTGNQHACPARPRGTVAVASTRGMIPREIDRGSFRYPGLTRLSGMQREITETAQGIHARPVATALAASLIDRDHAPVPQNGPVGAAADGEDRR</sequence>
<reference evidence="2 3" key="1">
    <citation type="submission" date="2018-10" db="EMBL/GenBank/DDBJ databases">
        <title>Genomic Encyclopedia of Archaeal and Bacterial Type Strains, Phase II (KMG-II): from individual species to whole genera.</title>
        <authorList>
            <person name="Goeker M."/>
        </authorList>
    </citation>
    <scope>NUCLEOTIDE SEQUENCE [LARGE SCALE GENOMIC DNA]</scope>
    <source>
        <strain evidence="2 3">DSM 235</strain>
    </source>
</reference>
<comment type="caution">
    <text evidence="2">The sequence shown here is derived from an EMBL/GenBank/DDBJ whole genome shotgun (WGS) entry which is preliminary data.</text>
</comment>
<accession>A0A495V4E7</accession>
<organism evidence="2 3">
    <name type="scientific">Thiocapsa rosea</name>
    <dbReference type="NCBI Taxonomy" id="69360"/>
    <lineage>
        <taxon>Bacteria</taxon>
        <taxon>Pseudomonadati</taxon>
        <taxon>Pseudomonadota</taxon>
        <taxon>Gammaproteobacteria</taxon>
        <taxon>Chromatiales</taxon>
        <taxon>Chromatiaceae</taxon>
        <taxon>Thiocapsa</taxon>
    </lineage>
</organism>
<dbReference type="Proteomes" id="UP000274556">
    <property type="component" value="Unassembled WGS sequence"/>
</dbReference>
<feature type="region of interest" description="Disordered" evidence="1">
    <location>
        <begin position="74"/>
        <end position="95"/>
    </location>
</feature>